<dbReference type="Gene3D" id="2.40.128.130">
    <property type="entry name" value="Autotransporter beta-domain"/>
    <property type="match status" value="1"/>
</dbReference>
<proteinExistence type="predicted"/>
<dbReference type="SUPFAM" id="SSF51126">
    <property type="entry name" value="Pectin lyase-like"/>
    <property type="match status" value="1"/>
</dbReference>
<accession>A0ABQ6D049</accession>
<protein>
    <submittedName>
        <fullName evidence="2">Autotransporter</fullName>
    </submittedName>
</protein>
<feature type="domain" description="Autotransporter" evidence="1">
    <location>
        <begin position="748"/>
        <end position="1029"/>
    </location>
</feature>
<dbReference type="EMBL" id="BSPG01000007">
    <property type="protein sequence ID" value="GLS43709.1"/>
    <property type="molecule type" value="Genomic_DNA"/>
</dbReference>
<dbReference type="Pfam" id="PF03797">
    <property type="entry name" value="Autotransporter"/>
    <property type="match status" value="1"/>
</dbReference>
<evidence type="ECO:0000313" key="2">
    <source>
        <dbReference type="EMBL" id="GLS43709.1"/>
    </source>
</evidence>
<dbReference type="SUPFAM" id="SSF103515">
    <property type="entry name" value="Autotransporter"/>
    <property type="match status" value="1"/>
</dbReference>
<comment type="caution">
    <text evidence="2">The sequence shown here is derived from an EMBL/GenBank/DDBJ whole genome shotgun (WGS) entry which is preliminary data.</text>
</comment>
<sequence length="1029" mass="104031">MTYLHCDGLRLETINKIGGSVVYKTRCVGSLRKSLLVSIPVWAVAVAGAHAACAPAVPANGQTVTCTGTTTTGFVAPAGVTGLTVNIQLDAAITGSSQTGGTAPNLAFSNVRVNDSSIVNNAGAISITAAKNRDNFGVNLYGSGVTLNNTGTITGAATAIGNTQRLYGVYTSADGVPAGTEFDDVRVVNGGAIAVSQAGNGRAIGIYAGEDIDELTIVNNGTISATRAATATVTTQSVAGVDSDDDVDSVTLRNTGKISASGANTRAVNGRASSFTVINSGTIENLSTAAGSAAIATYAANVVQPYNTSITNTATGVINGDIRNTDVDQQTAASTVVNRRNGQLTNDGAINGNLFFGQGNQTIANNGKISGNITFLDVGQAGLVPGSVNAITLGTDSVIGGNITARGLGSNSLILTNVAGGAGNGGGGDDDDDDDDDDVVAAAPAAAATGNGHGRLTSNVAGFSSLTVTSGIWTLAAGSTQTFSQGAAVNGGTLYVDSTLNAATTVGEDGTLGGNGRINGRVTNFGVVMPGSDVTPYGTLTINGAYRQDDDARLAVNARADGTSARLQVNGTAALAGELQLVAAAGTYTPGTRYTVLNATGGFNNSRFDIVTSVGLPTLLAPTATTEGNTIVLTLQQQSFGLVAQTPNQRAVARGLDVLLAGNTPALTFIDNQSNRAVAGILDRAAGQGYASVADPQFRAGRAFTDALMARAYSGVFESGATGFTLPPATYAADLPNRGPVPEPRFVEASRGYGVWATGYGQTGDVSASPTTSARSETIGGFAAGIDMHPGAGTFLGVAAGYGSVDVSLSQTGERAHTDNAQVGLYGGVSSGPLYATATVGYANVDGRLNRSLGGLQALQPGGARGKLTGDQFLSAGEAGYRYLYARDASITPFVGFQVSSFSQDRVVEGGGLFALNVAAKDFLSARSQIGARIEHFAEIGGHPVTFAIKGAYVHDFADVDRTIQSNFALVPAVPFAVQGRRLDRDRALVGAAVGATFAPGWTGFLSYDAEVATTDTIQAGRAGARYSF</sequence>
<evidence type="ECO:0000259" key="1">
    <source>
        <dbReference type="PROSITE" id="PS51208"/>
    </source>
</evidence>
<evidence type="ECO:0000313" key="3">
    <source>
        <dbReference type="Proteomes" id="UP001156881"/>
    </source>
</evidence>
<reference evidence="3" key="1">
    <citation type="journal article" date="2019" name="Int. J. Syst. Evol. Microbiol.">
        <title>The Global Catalogue of Microorganisms (GCM) 10K type strain sequencing project: providing services to taxonomists for standard genome sequencing and annotation.</title>
        <authorList>
            <consortium name="The Broad Institute Genomics Platform"/>
            <consortium name="The Broad Institute Genome Sequencing Center for Infectious Disease"/>
            <person name="Wu L."/>
            <person name="Ma J."/>
        </authorList>
    </citation>
    <scope>NUCLEOTIDE SEQUENCE [LARGE SCALE GENOMIC DNA]</scope>
    <source>
        <strain evidence="3">NBRC 107710</strain>
    </source>
</reference>
<dbReference type="Proteomes" id="UP001156881">
    <property type="component" value="Unassembled WGS sequence"/>
</dbReference>
<dbReference type="InterPro" id="IPR011050">
    <property type="entry name" value="Pectin_lyase_fold/virulence"/>
</dbReference>
<organism evidence="2 3">
    <name type="scientific">Methylobacterium brachythecii</name>
    <dbReference type="NCBI Taxonomy" id="1176177"/>
    <lineage>
        <taxon>Bacteria</taxon>
        <taxon>Pseudomonadati</taxon>
        <taxon>Pseudomonadota</taxon>
        <taxon>Alphaproteobacteria</taxon>
        <taxon>Hyphomicrobiales</taxon>
        <taxon>Methylobacteriaceae</taxon>
        <taxon>Methylobacterium</taxon>
    </lineage>
</organism>
<name>A0ABQ6D049_9HYPH</name>
<dbReference type="PROSITE" id="PS51208">
    <property type="entry name" value="AUTOTRANSPORTER"/>
    <property type="match status" value="1"/>
</dbReference>
<dbReference type="InterPro" id="IPR036709">
    <property type="entry name" value="Autotransporte_beta_dom_sf"/>
</dbReference>
<dbReference type="InterPro" id="IPR005546">
    <property type="entry name" value="Autotransporte_beta"/>
</dbReference>
<gene>
    <name evidence="2" type="ORF">GCM10007884_16940</name>
</gene>
<dbReference type="SMART" id="SM00869">
    <property type="entry name" value="Autotransporter"/>
    <property type="match status" value="1"/>
</dbReference>
<keyword evidence="3" id="KW-1185">Reference proteome</keyword>